<comment type="caution">
    <text evidence="2">The sequence shown here is derived from an EMBL/GenBank/DDBJ whole genome shotgun (WGS) entry which is preliminary data.</text>
</comment>
<dbReference type="PANTHER" id="PTHR33095:SF57">
    <property type="entry name" value="EXPRESSED PROTEIN"/>
    <property type="match status" value="1"/>
</dbReference>
<dbReference type="PANTHER" id="PTHR33095">
    <property type="entry name" value="OS07G0619500 PROTEIN"/>
    <property type="match status" value="1"/>
</dbReference>
<dbReference type="AlphaFoldDB" id="A0A822Y9J5"/>
<dbReference type="Pfam" id="PF07816">
    <property type="entry name" value="DUF1645"/>
    <property type="match status" value="1"/>
</dbReference>
<dbReference type="InterPro" id="IPR012442">
    <property type="entry name" value="DUF1645_plant"/>
</dbReference>
<sequence length="212" mass="24038">MHFVLSFSPASSSTSAFISTSTDLSISGSFEFEFSARFPSNASTTTGSMVSTYEMFLNGQIRPMKLVEKHEESLMRGRDMRLRSGSLHRRSRYLSPLRNTPFQRYKEEEYQEVQHAGELHPLYMENSENKQAKTPSMGTTASVSTSSSRSSSSGRRSKRWFFLKNFFYRSKREGRGNKKKSSSTSLPFSSSKEKKSSVAPTKAEAQKLKRSQ</sequence>
<feature type="region of interest" description="Disordered" evidence="1">
    <location>
        <begin position="129"/>
        <end position="154"/>
    </location>
</feature>
<keyword evidence="3" id="KW-1185">Reference proteome</keyword>
<evidence type="ECO:0000313" key="3">
    <source>
        <dbReference type="Proteomes" id="UP000607653"/>
    </source>
</evidence>
<evidence type="ECO:0000313" key="2">
    <source>
        <dbReference type="EMBL" id="DAD28962.1"/>
    </source>
</evidence>
<organism evidence="2 3">
    <name type="scientific">Nelumbo nucifera</name>
    <name type="common">Sacred lotus</name>
    <dbReference type="NCBI Taxonomy" id="4432"/>
    <lineage>
        <taxon>Eukaryota</taxon>
        <taxon>Viridiplantae</taxon>
        <taxon>Streptophyta</taxon>
        <taxon>Embryophyta</taxon>
        <taxon>Tracheophyta</taxon>
        <taxon>Spermatophyta</taxon>
        <taxon>Magnoliopsida</taxon>
        <taxon>Proteales</taxon>
        <taxon>Nelumbonaceae</taxon>
        <taxon>Nelumbo</taxon>
    </lineage>
</organism>
<proteinExistence type="predicted"/>
<feature type="region of interest" description="Disordered" evidence="1">
    <location>
        <begin position="172"/>
        <end position="212"/>
    </location>
</feature>
<gene>
    <name evidence="2" type="ORF">HUJ06_030430</name>
</gene>
<name>A0A822Y9J5_NELNU</name>
<reference evidence="2 3" key="1">
    <citation type="journal article" date="2020" name="Mol. Biol. Evol.">
        <title>Distinct Expression and Methylation Patterns for Genes with Different Fates following a Single Whole-Genome Duplication in Flowering Plants.</title>
        <authorList>
            <person name="Shi T."/>
            <person name="Rahmani R.S."/>
            <person name="Gugger P.F."/>
            <person name="Wang M."/>
            <person name="Li H."/>
            <person name="Zhang Y."/>
            <person name="Li Z."/>
            <person name="Wang Q."/>
            <person name="Van de Peer Y."/>
            <person name="Marchal K."/>
            <person name="Chen J."/>
        </authorList>
    </citation>
    <scope>NUCLEOTIDE SEQUENCE [LARGE SCALE GENOMIC DNA]</scope>
    <source>
        <tissue evidence="2">Leaf</tissue>
    </source>
</reference>
<feature type="compositionally biased region" description="Low complexity" evidence="1">
    <location>
        <begin position="136"/>
        <end position="154"/>
    </location>
</feature>
<accession>A0A822Y9J5</accession>
<protein>
    <submittedName>
        <fullName evidence="2">Uncharacterized protein</fullName>
    </submittedName>
</protein>
<evidence type="ECO:0000256" key="1">
    <source>
        <dbReference type="SAM" id="MobiDB-lite"/>
    </source>
</evidence>
<dbReference type="Proteomes" id="UP000607653">
    <property type="component" value="Unassembled WGS sequence"/>
</dbReference>
<dbReference type="EMBL" id="DUZY01000002">
    <property type="protein sequence ID" value="DAD28962.1"/>
    <property type="molecule type" value="Genomic_DNA"/>
</dbReference>